<dbReference type="SUPFAM" id="SSF48264">
    <property type="entry name" value="Cytochrome P450"/>
    <property type="match status" value="1"/>
</dbReference>
<dbReference type="Pfam" id="PF00067">
    <property type="entry name" value="p450"/>
    <property type="match status" value="1"/>
</dbReference>
<keyword evidence="2" id="KW-0349">Heme</keyword>
<proteinExistence type="inferred from homology"/>
<accession>A0AAD5XLX5</accession>
<dbReference type="InterPro" id="IPR036396">
    <property type="entry name" value="Cyt_P450_sf"/>
</dbReference>
<feature type="binding site" description="axial binding residue" evidence="2">
    <location>
        <position position="486"/>
    </location>
    <ligand>
        <name>heme</name>
        <dbReference type="ChEBI" id="CHEBI:30413"/>
    </ligand>
    <ligandPart>
        <name>Fe</name>
        <dbReference type="ChEBI" id="CHEBI:18248"/>
    </ligandPart>
</feature>
<dbReference type="PANTHER" id="PTHR24305">
    <property type="entry name" value="CYTOCHROME P450"/>
    <property type="match status" value="1"/>
</dbReference>
<keyword evidence="4" id="KW-0472">Membrane</keyword>
<dbReference type="InterPro" id="IPR001128">
    <property type="entry name" value="Cyt_P450"/>
</dbReference>
<reference evidence="5" key="1">
    <citation type="submission" date="2020-05" db="EMBL/GenBank/DDBJ databases">
        <title>Phylogenomic resolution of chytrid fungi.</title>
        <authorList>
            <person name="Stajich J.E."/>
            <person name="Amses K."/>
            <person name="Simmons R."/>
            <person name="Seto K."/>
            <person name="Myers J."/>
            <person name="Bonds A."/>
            <person name="Quandt C.A."/>
            <person name="Barry K."/>
            <person name="Liu P."/>
            <person name="Grigoriev I."/>
            <person name="Longcore J.E."/>
            <person name="James T.Y."/>
        </authorList>
    </citation>
    <scope>NUCLEOTIDE SEQUENCE</scope>
    <source>
        <strain evidence="5">JEL0379</strain>
    </source>
</reference>
<evidence type="ECO:0000313" key="6">
    <source>
        <dbReference type="Proteomes" id="UP001212152"/>
    </source>
</evidence>
<feature type="transmembrane region" description="Helical" evidence="4">
    <location>
        <begin position="12"/>
        <end position="30"/>
    </location>
</feature>
<evidence type="ECO:0000256" key="3">
    <source>
        <dbReference type="SAM" id="MobiDB-lite"/>
    </source>
</evidence>
<keyword evidence="6" id="KW-1185">Reference proteome</keyword>
<dbReference type="AlphaFoldDB" id="A0AAD5XLX5"/>
<dbReference type="PRINTS" id="PR00385">
    <property type="entry name" value="P450"/>
</dbReference>
<evidence type="ECO:0000313" key="5">
    <source>
        <dbReference type="EMBL" id="KAJ3170437.1"/>
    </source>
</evidence>
<dbReference type="GO" id="GO:0016705">
    <property type="term" value="F:oxidoreductase activity, acting on paired donors, with incorporation or reduction of molecular oxygen"/>
    <property type="evidence" value="ECO:0007669"/>
    <property type="project" value="InterPro"/>
</dbReference>
<sequence length="592" mass="65944">MGLVDSLPWHNPAFTAAVILAAIGLAYYYYYSLPTSHHPRVPRPACSLPILGTSLAFHKYAKAKHFYKWTREQTKLLGPFWDMNVIGFRPVCSDAREVRKMLTDGDAYYRGNDPRKAFIDIAQYPLFIIPSGPVWKHHRKLIQPAFAPSNIRKVFPVSIEKADKMLAIMGKLTAKNPTTAAVNLYDCFQRVTLDIIGEVALGGHQFNSLDELLYPPPPSPPPSAAGQSASGASSSSSSSSSSLTSLFEAFEKIVQAVGSRFGLPEWTWFLSNSSRKEIAPAAAAAQELARSMIDKRRRELNEEVAQGIVRDKKDYDVMDRVLIPNADGELLSTDEIVDEVIGFVLAGHETSSNAVTFALWHLMMDKNVMDKLMDEILRVLGPRGEPTAEMLKEMPYLDMVFKESLRLKSPVPAFQRSTVRDTVICGYHVPKDTGIMINVSSIHIDPELWGPDAEEFIPERWEDKAKMSDLEKLGAYLPFGGGPMMCVGMKVAIPEIKILMVRLLQHFEPSLRPGQDFSWTIDAVYDGYQTGAKKPIYGMPSSTDVSPQKPGEGGIQQAFNYQQQHYQQQQAAQAPNPKKRALISDYFAPGQQ</sequence>
<keyword evidence="4" id="KW-1133">Transmembrane helix</keyword>
<feature type="compositionally biased region" description="Pro residues" evidence="3">
    <location>
        <begin position="214"/>
        <end position="223"/>
    </location>
</feature>
<evidence type="ECO:0000256" key="1">
    <source>
        <dbReference type="ARBA" id="ARBA00010617"/>
    </source>
</evidence>
<dbReference type="GO" id="GO:0004497">
    <property type="term" value="F:monooxygenase activity"/>
    <property type="evidence" value="ECO:0007669"/>
    <property type="project" value="InterPro"/>
</dbReference>
<dbReference type="GO" id="GO:0020037">
    <property type="term" value="F:heme binding"/>
    <property type="evidence" value="ECO:0007669"/>
    <property type="project" value="InterPro"/>
</dbReference>
<organism evidence="5 6">
    <name type="scientific">Geranomyces variabilis</name>
    <dbReference type="NCBI Taxonomy" id="109894"/>
    <lineage>
        <taxon>Eukaryota</taxon>
        <taxon>Fungi</taxon>
        <taxon>Fungi incertae sedis</taxon>
        <taxon>Chytridiomycota</taxon>
        <taxon>Chytridiomycota incertae sedis</taxon>
        <taxon>Chytridiomycetes</taxon>
        <taxon>Spizellomycetales</taxon>
        <taxon>Powellomycetaceae</taxon>
        <taxon>Geranomyces</taxon>
    </lineage>
</organism>
<keyword evidence="2" id="KW-0479">Metal-binding</keyword>
<dbReference type="Proteomes" id="UP001212152">
    <property type="component" value="Unassembled WGS sequence"/>
</dbReference>
<evidence type="ECO:0000256" key="2">
    <source>
        <dbReference type="PIRSR" id="PIRSR602401-1"/>
    </source>
</evidence>
<dbReference type="GO" id="GO:0005506">
    <property type="term" value="F:iron ion binding"/>
    <property type="evidence" value="ECO:0007669"/>
    <property type="project" value="InterPro"/>
</dbReference>
<dbReference type="InterPro" id="IPR002401">
    <property type="entry name" value="Cyt_P450_E_grp-I"/>
</dbReference>
<keyword evidence="2" id="KW-0408">Iron</keyword>
<protein>
    <submittedName>
        <fullName evidence="5">Thromboxane-A synthase</fullName>
    </submittedName>
</protein>
<comment type="caution">
    <text evidence="5">The sequence shown here is derived from an EMBL/GenBank/DDBJ whole genome shotgun (WGS) entry which is preliminary data.</text>
</comment>
<dbReference type="PRINTS" id="PR00463">
    <property type="entry name" value="EP450I"/>
</dbReference>
<dbReference type="PANTHER" id="PTHR24305:SF166">
    <property type="entry name" value="CYTOCHROME P450 12A4, MITOCHONDRIAL-RELATED"/>
    <property type="match status" value="1"/>
</dbReference>
<dbReference type="Gene3D" id="1.10.630.10">
    <property type="entry name" value="Cytochrome P450"/>
    <property type="match status" value="1"/>
</dbReference>
<name>A0AAD5XLX5_9FUNG</name>
<gene>
    <name evidence="5" type="primary">TBXAS1</name>
    <name evidence="5" type="ORF">HDU87_008777</name>
</gene>
<dbReference type="InterPro" id="IPR050121">
    <property type="entry name" value="Cytochrome_P450_monoxygenase"/>
</dbReference>
<comment type="similarity">
    <text evidence="1">Belongs to the cytochrome P450 family.</text>
</comment>
<comment type="cofactor">
    <cofactor evidence="2">
        <name>heme</name>
        <dbReference type="ChEBI" id="CHEBI:30413"/>
    </cofactor>
</comment>
<evidence type="ECO:0000256" key="4">
    <source>
        <dbReference type="SAM" id="Phobius"/>
    </source>
</evidence>
<keyword evidence="4" id="KW-0812">Transmembrane</keyword>
<dbReference type="EMBL" id="JADGJQ010000096">
    <property type="protein sequence ID" value="KAJ3170437.1"/>
    <property type="molecule type" value="Genomic_DNA"/>
</dbReference>
<feature type="region of interest" description="Disordered" evidence="3">
    <location>
        <begin position="211"/>
        <end position="236"/>
    </location>
</feature>
<feature type="compositionally biased region" description="Low complexity" evidence="3">
    <location>
        <begin position="224"/>
        <end position="236"/>
    </location>
</feature>